<evidence type="ECO:0008006" key="4">
    <source>
        <dbReference type="Google" id="ProtNLM"/>
    </source>
</evidence>
<evidence type="ECO:0000256" key="1">
    <source>
        <dbReference type="SAM" id="SignalP"/>
    </source>
</evidence>
<gene>
    <name evidence="2" type="ORF">C0601_11320</name>
</gene>
<dbReference type="SUPFAM" id="SSF49464">
    <property type="entry name" value="Carboxypeptidase regulatory domain-like"/>
    <property type="match status" value="1"/>
</dbReference>
<evidence type="ECO:0000313" key="2">
    <source>
        <dbReference type="EMBL" id="PLX16203.1"/>
    </source>
</evidence>
<feature type="chain" id="PRO_5014710948" description="Carboxypeptidase regulatory-like domain-containing protein" evidence="1">
    <location>
        <begin position="23"/>
        <end position="552"/>
    </location>
</feature>
<organism evidence="2 3">
    <name type="scientific">Muiribacterium halophilum</name>
    <dbReference type="NCBI Taxonomy" id="2053465"/>
    <lineage>
        <taxon>Bacteria</taxon>
        <taxon>Candidatus Muiribacteriota</taxon>
        <taxon>Candidatus Muiribacteriia</taxon>
        <taxon>Candidatus Muiribacteriales</taxon>
        <taxon>Candidatus Muiribacteriaceae</taxon>
        <taxon>Candidatus Muiribacterium</taxon>
    </lineage>
</organism>
<sequence length="552" mass="61955">MKKKTISLFTAFLLLTITILTGCNSSSDDTFMNDFLSKKEYGTNSDSIFFKGNVLYENKPVYNSNIYFKDNSGNVKLEKQTDETGAFYIYNDEVGKTISPDRYMVEIESYGFNKDNDSIDLEFEDERDFYLELKEGFETGEYSSVVAGKIIDSYTLNAVENVSIEYGNISFLSNIEGEFAFGKDSEEIVTFTKENYKSVVANFNNENVFTNKIIYLDPILAKIRGVIVDSTNMELLKDVIVTIYKNDEIISSTTTDSSGIYKFSNISCGEYLIKCEHNDYETYEFQVNITDNKEYSMEVIELSGKTSSIYGKIMDVNTGIGIANVAILAGDGNQCFTDAEGNYNISSLTSGFYELNIVAPGFEIQRKNIYLSPNTSKEEDFQIKQEYCNGTINLSFFTVYDGDILPLNYTQVNVILYKYFTEIGGDEDDTDVDEETDTAEVEGVEGVTDTAEVSVSSEYFPVNITLEQDESSTYKVNMTNLFSGYYKIEVYAVVSSDNSEARRPAGSYSFEKDMIFISPGLSLNMQIPMIYDSGLSADTTSDTEETETETGG</sequence>
<proteinExistence type="predicted"/>
<dbReference type="AlphaFoldDB" id="A0A2N5ZC01"/>
<evidence type="ECO:0000313" key="3">
    <source>
        <dbReference type="Proteomes" id="UP000234857"/>
    </source>
</evidence>
<comment type="caution">
    <text evidence="2">The sequence shown here is derived from an EMBL/GenBank/DDBJ whole genome shotgun (WGS) entry which is preliminary data.</text>
</comment>
<dbReference type="SUPFAM" id="SSF49478">
    <property type="entry name" value="Cna protein B-type domain"/>
    <property type="match status" value="1"/>
</dbReference>
<dbReference type="InterPro" id="IPR008969">
    <property type="entry name" value="CarboxyPept-like_regulatory"/>
</dbReference>
<dbReference type="EMBL" id="PKTG01000122">
    <property type="protein sequence ID" value="PLX16203.1"/>
    <property type="molecule type" value="Genomic_DNA"/>
</dbReference>
<keyword evidence="1" id="KW-0732">Signal</keyword>
<dbReference type="Gene3D" id="2.60.40.1120">
    <property type="entry name" value="Carboxypeptidase-like, regulatory domain"/>
    <property type="match status" value="1"/>
</dbReference>
<protein>
    <recommendedName>
        <fullName evidence="4">Carboxypeptidase regulatory-like domain-containing protein</fullName>
    </recommendedName>
</protein>
<dbReference type="Proteomes" id="UP000234857">
    <property type="component" value="Unassembled WGS sequence"/>
</dbReference>
<dbReference type="Gene3D" id="2.60.40.10">
    <property type="entry name" value="Immunoglobulins"/>
    <property type="match status" value="1"/>
</dbReference>
<dbReference type="PROSITE" id="PS51257">
    <property type="entry name" value="PROKAR_LIPOPROTEIN"/>
    <property type="match status" value="1"/>
</dbReference>
<dbReference type="Pfam" id="PF13620">
    <property type="entry name" value="CarboxypepD_reg"/>
    <property type="match status" value="2"/>
</dbReference>
<feature type="signal peptide" evidence="1">
    <location>
        <begin position="1"/>
        <end position="22"/>
    </location>
</feature>
<dbReference type="InterPro" id="IPR013783">
    <property type="entry name" value="Ig-like_fold"/>
</dbReference>
<reference evidence="2 3" key="1">
    <citation type="submission" date="2017-11" db="EMBL/GenBank/DDBJ databases">
        <title>Genome-resolved metagenomics identifies genetic mobility, metabolic interactions, and unexpected diversity in perchlorate-reducing communities.</title>
        <authorList>
            <person name="Barnum T.P."/>
            <person name="Figueroa I.A."/>
            <person name="Carlstrom C.I."/>
            <person name="Lucas L.N."/>
            <person name="Engelbrektson A.L."/>
            <person name="Coates J.D."/>
        </authorList>
    </citation>
    <scope>NUCLEOTIDE SEQUENCE [LARGE SCALE GENOMIC DNA]</scope>
    <source>
        <strain evidence="2">BM706</strain>
    </source>
</reference>
<name>A0A2N5ZC01_MUIH1</name>
<accession>A0A2N5ZC01</accession>